<dbReference type="GO" id="GO:0016787">
    <property type="term" value="F:hydrolase activity"/>
    <property type="evidence" value="ECO:0007669"/>
    <property type="project" value="UniProtKB-KW"/>
</dbReference>
<dbReference type="Proteomes" id="UP000605099">
    <property type="component" value="Unassembled WGS sequence"/>
</dbReference>
<feature type="domain" description="Peptidase S33 tripeptidyl aminopeptidase-like C-terminal" evidence="3">
    <location>
        <begin position="390"/>
        <end position="454"/>
    </location>
</feature>
<name>A0ABQ2JV10_9SPHN</name>
<feature type="domain" description="AB hydrolase-1" evidence="2">
    <location>
        <begin position="91"/>
        <end position="239"/>
    </location>
</feature>
<dbReference type="SUPFAM" id="SSF53474">
    <property type="entry name" value="alpha/beta-Hydrolases"/>
    <property type="match status" value="1"/>
</dbReference>
<feature type="signal peptide" evidence="1">
    <location>
        <begin position="1"/>
        <end position="23"/>
    </location>
</feature>
<keyword evidence="1" id="KW-0732">Signal</keyword>
<dbReference type="Gene3D" id="3.40.50.1820">
    <property type="entry name" value="alpha/beta hydrolase"/>
    <property type="match status" value="1"/>
</dbReference>
<dbReference type="RefSeq" id="WP_188822104.1">
    <property type="nucleotide sequence ID" value="NZ_BMLK01000021.1"/>
</dbReference>
<dbReference type="Pfam" id="PF00561">
    <property type="entry name" value="Abhydrolase_1"/>
    <property type="match status" value="1"/>
</dbReference>
<dbReference type="EMBL" id="BMLK01000021">
    <property type="protein sequence ID" value="GGN58108.1"/>
    <property type="molecule type" value="Genomic_DNA"/>
</dbReference>
<dbReference type="PANTHER" id="PTHR43194:SF2">
    <property type="entry name" value="PEROXISOMAL MEMBRANE PROTEIN LPX1"/>
    <property type="match status" value="1"/>
</dbReference>
<evidence type="ECO:0000256" key="1">
    <source>
        <dbReference type="SAM" id="SignalP"/>
    </source>
</evidence>
<dbReference type="InterPro" id="IPR050228">
    <property type="entry name" value="Carboxylesterase_BioH"/>
</dbReference>
<reference evidence="5" key="1">
    <citation type="journal article" date="2019" name="Int. J. Syst. Evol. Microbiol.">
        <title>The Global Catalogue of Microorganisms (GCM) 10K type strain sequencing project: providing services to taxonomists for standard genome sequencing and annotation.</title>
        <authorList>
            <consortium name="The Broad Institute Genomics Platform"/>
            <consortium name="The Broad Institute Genome Sequencing Center for Infectious Disease"/>
            <person name="Wu L."/>
            <person name="Ma J."/>
        </authorList>
    </citation>
    <scope>NUCLEOTIDE SEQUENCE [LARGE SCALE GENOMIC DNA]</scope>
    <source>
        <strain evidence="5">CGMCC 1.6784</strain>
    </source>
</reference>
<sequence length="473" mass="49770">MLGKTSVFAFAISAFCLTAPAHARASPIADQAFHPCQDSADGPALPGSLCAMARVPLDPAGSSVDDGEAMDLFLRKFPAVDPAQRRGEVWLVAGGPGESGASFYPLLDSYRKAFAGYDLVVPDHRGTGYSTKLCPEQEAPDSPDGMALAGKEWGPCIGTLFAKAERTKAFTVTNAAHDLATLIGRYRQPGQVYLYGVSYGTQLVLRTMLVAPPVLDGIVLDGLVPPETDTGHDLSHRTQVVDAVGRAVLTPAQIARYRALLAEPSPAWKGEVPGGNLRLLLGSFLNYPDLRDRIPAIIAALAEDDVQPLKDAAAKLAEHGALFQHYPQSPSSIPLVMLVSGSENNSRPDLTRETVAAEAKDALFVSTLPGLLASSPGPRYRRDGYFGQDPKNLPPTLIVHGTLDPNTPYGGASDHAAALVEVGDPVQFVTVEGAGHFMPLVAPGCFVASVSRFVAGEPAAATCNAEALAKSVE</sequence>
<dbReference type="Pfam" id="PF08386">
    <property type="entry name" value="Abhydrolase_4"/>
    <property type="match status" value="1"/>
</dbReference>
<protein>
    <submittedName>
        <fullName evidence="4">Hydrolase</fullName>
    </submittedName>
</protein>
<dbReference type="PANTHER" id="PTHR43194">
    <property type="entry name" value="HYDROLASE ALPHA/BETA FOLD FAMILY"/>
    <property type="match status" value="1"/>
</dbReference>
<evidence type="ECO:0000259" key="2">
    <source>
        <dbReference type="Pfam" id="PF00561"/>
    </source>
</evidence>
<evidence type="ECO:0000259" key="3">
    <source>
        <dbReference type="Pfam" id="PF08386"/>
    </source>
</evidence>
<dbReference type="InterPro" id="IPR000073">
    <property type="entry name" value="AB_hydrolase_1"/>
</dbReference>
<evidence type="ECO:0000313" key="5">
    <source>
        <dbReference type="Proteomes" id="UP000605099"/>
    </source>
</evidence>
<comment type="caution">
    <text evidence="4">The sequence shown here is derived from an EMBL/GenBank/DDBJ whole genome shotgun (WGS) entry which is preliminary data.</text>
</comment>
<dbReference type="InterPro" id="IPR029058">
    <property type="entry name" value="AB_hydrolase_fold"/>
</dbReference>
<feature type="chain" id="PRO_5045276122" evidence="1">
    <location>
        <begin position="24"/>
        <end position="473"/>
    </location>
</feature>
<organism evidence="4 5">
    <name type="scientific">Novosphingobium indicum</name>
    <dbReference type="NCBI Taxonomy" id="462949"/>
    <lineage>
        <taxon>Bacteria</taxon>
        <taxon>Pseudomonadati</taxon>
        <taxon>Pseudomonadota</taxon>
        <taxon>Alphaproteobacteria</taxon>
        <taxon>Sphingomonadales</taxon>
        <taxon>Sphingomonadaceae</taxon>
        <taxon>Novosphingobium</taxon>
    </lineage>
</organism>
<accession>A0ABQ2JV10</accession>
<keyword evidence="4" id="KW-0378">Hydrolase</keyword>
<proteinExistence type="predicted"/>
<gene>
    <name evidence="4" type="ORF">GCM10011349_37370</name>
</gene>
<evidence type="ECO:0000313" key="4">
    <source>
        <dbReference type="EMBL" id="GGN58108.1"/>
    </source>
</evidence>
<dbReference type="InterPro" id="IPR013595">
    <property type="entry name" value="Pept_S33_TAP-like_C"/>
</dbReference>
<keyword evidence="5" id="KW-1185">Reference proteome</keyword>